<dbReference type="InterPro" id="IPR013083">
    <property type="entry name" value="Znf_RING/FYVE/PHD"/>
</dbReference>
<accession>A0A365GXN9</accession>
<evidence type="ECO:0000313" key="3">
    <source>
        <dbReference type="Proteomes" id="UP000251891"/>
    </source>
</evidence>
<feature type="chain" id="PRO_5038556329" evidence="1">
    <location>
        <begin position="19"/>
        <end position="131"/>
    </location>
</feature>
<dbReference type="Proteomes" id="UP000251891">
    <property type="component" value="Unassembled WGS sequence"/>
</dbReference>
<evidence type="ECO:0000313" key="2">
    <source>
        <dbReference type="EMBL" id="RAY10693.1"/>
    </source>
</evidence>
<proteinExistence type="predicted"/>
<gene>
    <name evidence="2" type="ORF">DPM19_34115</name>
</gene>
<feature type="signal peptide" evidence="1">
    <location>
        <begin position="1"/>
        <end position="18"/>
    </location>
</feature>
<sequence>MIFSAVLIGLLVLLAARATRPAPNRYPESMTAVLDPADEEYLAWLADYHWPGDEYLDHLDSALNCPRCDRLDDDVWPCRTCGRVLHAECGLGMRRRPVKQRYRTRDMPGSEAVVAEWICIDCSSVVGLDID</sequence>
<reference evidence="2 3" key="1">
    <citation type="submission" date="2018-06" db="EMBL/GenBank/DDBJ databases">
        <title>Actinomadura craniellae sp. nov. isolated from marine sponge Craniella sp.</title>
        <authorList>
            <person name="Li L."/>
            <person name="Xu Q.H."/>
            <person name="Lin H.W."/>
            <person name="Lu Y.H."/>
        </authorList>
    </citation>
    <scope>NUCLEOTIDE SEQUENCE [LARGE SCALE GENOMIC DNA]</scope>
    <source>
        <strain evidence="2 3">LHW63021</strain>
    </source>
</reference>
<protein>
    <submittedName>
        <fullName evidence="2">Uncharacterized protein</fullName>
    </submittedName>
</protein>
<dbReference type="OrthoDB" id="3479709at2"/>
<comment type="caution">
    <text evidence="2">The sequence shown here is derived from an EMBL/GenBank/DDBJ whole genome shotgun (WGS) entry which is preliminary data.</text>
</comment>
<evidence type="ECO:0000256" key="1">
    <source>
        <dbReference type="SAM" id="SignalP"/>
    </source>
</evidence>
<dbReference type="Gene3D" id="3.30.40.10">
    <property type="entry name" value="Zinc/RING finger domain, C3HC4 (zinc finger)"/>
    <property type="match status" value="1"/>
</dbReference>
<dbReference type="RefSeq" id="WP_111872250.1">
    <property type="nucleotide sequence ID" value="NZ_QLYX01000026.1"/>
</dbReference>
<keyword evidence="3" id="KW-1185">Reference proteome</keyword>
<organism evidence="2 3">
    <name type="scientific">Actinomadura craniellae</name>
    <dbReference type="NCBI Taxonomy" id="2231787"/>
    <lineage>
        <taxon>Bacteria</taxon>
        <taxon>Bacillati</taxon>
        <taxon>Actinomycetota</taxon>
        <taxon>Actinomycetes</taxon>
        <taxon>Streptosporangiales</taxon>
        <taxon>Thermomonosporaceae</taxon>
        <taxon>Actinomadura</taxon>
    </lineage>
</organism>
<name>A0A365GXN9_9ACTN</name>
<dbReference type="EMBL" id="QLYX01000026">
    <property type="protein sequence ID" value="RAY10693.1"/>
    <property type="molecule type" value="Genomic_DNA"/>
</dbReference>
<dbReference type="AlphaFoldDB" id="A0A365GXN9"/>
<keyword evidence="1" id="KW-0732">Signal</keyword>